<protein>
    <submittedName>
        <fullName evidence="1">Uncharacterized protein</fullName>
    </submittedName>
</protein>
<reference evidence="1" key="1">
    <citation type="journal article" date="2015" name="Nature">
        <title>Complex archaea that bridge the gap between prokaryotes and eukaryotes.</title>
        <authorList>
            <person name="Spang A."/>
            <person name="Saw J.H."/>
            <person name="Jorgensen S.L."/>
            <person name="Zaremba-Niedzwiedzka K."/>
            <person name="Martijn J."/>
            <person name="Lind A.E."/>
            <person name="van Eijk R."/>
            <person name="Schleper C."/>
            <person name="Guy L."/>
            <person name="Ettema T.J."/>
        </authorList>
    </citation>
    <scope>NUCLEOTIDE SEQUENCE</scope>
</reference>
<comment type="caution">
    <text evidence="1">The sequence shown here is derived from an EMBL/GenBank/DDBJ whole genome shotgun (WGS) entry which is preliminary data.</text>
</comment>
<organism evidence="1">
    <name type="scientific">marine sediment metagenome</name>
    <dbReference type="NCBI Taxonomy" id="412755"/>
    <lineage>
        <taxon>unclassified sequences</taxon>
        <taxon>metagenomes</taxon>
        <taxon>ecological metagenomes</taxon>
    </lineage>
</organism>
<proteinExistence type="predicted"/>
<name>A0A0F9SQK6_9ZZZZ</name>
<gene>
    <name evidence="1" type="ORF">LCGC14_0443850</name>
</gene>
<dbReference type="AlphaFoldDB" id="A0A0F9SQK6"/>
<evidence type="ECO:0000313" key="1">
    <source>
        <dbReference type="EMBL" id="KKN69209.1"/>
    </source>
</evidence>
<dbReference type="EMBL" id="LAZR01000431">
    <property type="protein sequence ID" value="KKN69209.1"/>
    <property type="molecule type" value="Genomic_DNA"/>
</dbReference>
<accession>A0A0F9SQK6</accession>
<sequence>MTVKLTIVPLVPKRLVIDVETFVTDLDRELAVNFSGAVIRDMTIYPAVRPWSRGFPRKGPRRGGRRTGRYGRGWQLRVHRRGTFVEVSNPVFYSVFVGGPKTGARGRRQAAFMRRRGWPSIDDSVNKRWPPTRRAIVRIIAGTGRSNRIARARAGLARL</sequence>